<name>A0A8J5MFM1_9STRA</name>
<comment type="caution">
    <text evidence="1">The sequence shown here is derived from an EMBL/GenBank/DDBJ whole genome shotgun (WGS) entry which is preliminary data.</text>
</comment>
<organism evidence="1 2">
    <name type="scientific">Phytophthora aleatoria</name>
    <dbReference type="NCBI Taxonomy" id="2496075"/>
    <lineage>
        <taxon>Eukaryota</taxon>
        <taxon>Sar</taxon>
        <taxon>Stramenopiles</taxon>
        <taxon>Oomycota</taxon>
        <taxon>Peronosporomycetes</taxon>
        <taxon>Peronosporales</taxon>
        <taxon>Peronosporaceae</taxon>
        <taxon>Phytophthora</taxon>
    </lineage>
</organism>
<dbReference type="EMBL" id="JAENGY010000471">
    <property type="protein sequence ID" value="KAG6962225.1"/>
    <property type="molecule type" value="Genomic_DNA"/>
</dbReference>
<sequence>MATILGPTVINERNHFMTWSDPIRALVLNWSSVTSEFSIPLEKLEKIELRVCKVVADGVATETSILKLLGSLPHVRTCCPPARSFFRVSKIWLPGSAVMRPVS</sequence>
<evidence type="ECO:0000313" key="2">
    <source>
        <dbReference type="Proteomes" id="UP000709295"/>
    </source>
</evidence>
<accession>A0A8J5MFM1</accession>
<proteinExistence type="predicted"/>
<dbReference type="Proteomes" id="UP000709295">
    <property type="component" value="Unassembled WGS sequence"/>
</dbReference>
<reference evidence="1" key="1">
    <citation type="submission" date="2021-01" db="EMBL/GenBank/DDBJ databases">
        <title>Phytophthora aleatoria, a newly-described species from Pinus radiata is distinct from Phytophthora cactorum isolates based on comparative genomics.</title>
        <authorList>
            <person name="Mcdougal R."/>
            <person name="Panda P."/>
            <person name="Williams N."/>
            <person name="Studholme D.J."/>
        </authorList>
    </citation>
    <scope>NUCLEOTIDE SEQUENCE</scope>
    <source>
        <strain evidence="1">NZFS 4037</strain>
    </source>
</reference>
<gene>
    <name evidence="1" type="ORF">JG688_00008692</name>
</gene>
<evidence type="ECO:0000313" key="1">
    <source>
        <dbReference type="EMBL" id="KAG6962225.1"/>
    </source>
</evidence>
<dbReference type="AlphaFoldDB" id="A0A8J5MFM1"/>
<protein>
    <submittedName>
        <fullName evidence="1">Uncharacterized protein</fullName>
    </submittedName>
</protein>
<keyword evidence="2" id="KW-1185">Reference proteome</keyword>